<dbReference type="Gene3D" id="3.60.15.10">
    <property type="entry name" value="Ribonuclease Z/Hydroxyacylglutathione hydrolase-like"/>
    <property type="match status" value="1"/>
</dbReference>
<keyword evidence="1" id="KW-0378">Hydrolase</keyword>
<keyword evidence="4" id="KW-1185">Reference proteome</keyword>
<dbReference type="Proteomes" id="UP000609879">
    <property type="component" value="Unassembled WGS sequence"/>
</dbReference>
<dbReference type="Pfam" id="PF12706">
    <property type="entry name" value="Lactamase_B_2"/>
    <property type="match status" value="1"/>
</dbReference>
<proteinExistence type="predicted"/>
<dbReference type="InterPro" id="IPR036866">
    <property type="entry name" value="RibonucZ/Hydroxyglut_hydro"/>
</dbReference>
<dbReference type="RefSeq" id="WP_203768178.1">
    <property type="nucleotide sequence ID" value="NZ_BAAABO010000007.1"/>
</dbReference>
<protein>
    <recommendedName>
        <fullName evidence="2">Metallo-beta-lactamase domain-containing protein</fullName>
    </recommendedName>
</protein>
<comment type="caution">
    <text evidence="3">The sequence shown here is derived from an EMBL/GenBank/DDBJ whole genome shotgun (WGS) entry which is preliminary data.</text>
</comment>
<dbReference type="PANTHER" id="PTHR43546:SF9">
    <property type="entry name" value="L-ASCORBATE-6-PHOSPHATE LACTONASE ULAG-RELATED"/>
    <property type="match status" value="1"/>
</dbReference>
<feature type="domain" description="Metallo-beta-lactamase" evidence="2">
    <location>
        <begin position="20"/>
        <end position="209"/>
    </location>
</feature>
<sequence length="242" mass="25145">MDFRGFGGPTVTFRLGGLTFMTDPTFDEPGDYPIGDRTLTKTAPASAPAEAAGQVDVVLLSHDQHPDNLDRSGRAFATAAPLILTEPTGAQRLGPPAIGLDPWQSKTVGAVRVTAVPAQHGPDGTEHLVGPVTGFVLEAEQTVYVSGDNASLDVVREIAARFPAIDVAVLFGGAARTPLVGDHNLTIGAAEMAEAAQILGATTVVPAHIDSWAHFTEGIDQVRAAFAAAGLADRLREPEPAK</sequence>
<gene>
    <name evidence="3" type="ORF">Ade02nite_48270</name>
</gene>
<reference evidence="3 4" key="1">
    <citation type="submission" date="2021-01" db="EMBL/GenBank/DDBJ databases">
        <title>Whole genome shotgun sequence of Actinoplanes deccanensis NBRC 13994.</title>
        <authorList>
            <person name="Komaki H."/>
            <person name="Tamura T."/>
        </authorList>
    </citation>
    <scope>NUCLEOTIDE SEQUENCE [LARGE SCALE GENOMIC DNA]</scope>
    <source>
        <strain evidence="3 4">NBRC 13994</strain>
    </source>
</reference>
<organism evidence="3 4">
    <name type="scientific">Paractinoplanes deccanensis</name>
    <dbReference type="NCBI Taxonomy" id="113561"/>
    <lineage>
        <taxon>Bacteria</taxon>
        <taxon>Bacillati</taxon>
        <taxon>Actinomycetota</taxon>
        <taxon>Actinomycetes</taxon>
        <taxon>Micromonosporales</taxon>
        <taxon>Micromonosporaceae</taxon>
        <taxon>Paractinoplanes</taxon>
    </lineage>
</organism>
<dbReference type="EMBL" id="BOMI01000094">
    <property type="protein sequence ID" value="GID76186.1"/>
    <property type="molecule type" value="Genomic_DNA"/>
</dbReference>
<accession>A0ABQ3Y880</accession>
<evidence type="ECO:0000313" key="4">
    <source>
        <dbReference type="Proteomes" id="UP000609879"/>
    </source>
</evidence>
<name>A0ABQ3Y880_9ACTN</name>
<dbReference type="InterPro" id="IPR001279">
    <property type="entry name" value="Metallo-B-lactamas"/>
</dbReference>
<evidence type="ECO:0000256" key="1">
    <source>
        <dbReference type="ARBA" id="ARBA00022801"/>
    </source>
</evidence>
<dbReference type="SUPFAM" id="SSF56281">
    <property type="entry name" value="Metallo-hydrolase/oxidoreductase"/>
    <property type="match status" value="1"/>
</dbReference>
<dbReference type="PANTHER" id="PTHR43546">
    <property type="entry name" value="UPF0173 METAL-DEPENDENT HYDROLASE MJ1163-RELATED"/>
    <property type="match status" value="1"/>
</dbReference>
<evidence type="ECO:0000313" key="3">
    <source>
        <dbReference type="EMBL" id="GID76186.1"/>
    </source>
</evidence>
<dbReference type="InterPro" id="IPR050114">
    <property type="entry name" value="UPF0173_UPF0282_UlaG_hydrolase"/>
</dbReference>
<evidence type="ECO:0000259" key="2">
    <source>
        <dbReference type="Pfam" id="PF12706"/>
    </source>
</evidence>